<organism evidence="3">
    <name type="scientific">Tanacetum cinerariifolium</name>
    <name type="common">Dalmatian daisy</name>
    <name type="synonym">Chrysanthemum cinerariifolium</name>
    <dbReference type="NCBI Taxonomy" id="118510"/>
    <lineage>
        <taxon>Eukaryota</taxon>
        <taxon>Viridiplantae</taxon>
        <taxon>Streptophyta</taxon>
        <taxon>Embryophyta</taxon>
        <taxon>Tracheophyta</taxon>
        <taxon>Spermatophyta</taxon>
        <taxon>Magnoliopsida</taxon>
        <taxon>eudicotyledons</taxon>
        <taxon>Gunneridae</taxon>
        <taxon>Pentapetalae</taxon>
        <taxon>asterids</taxon>
        <taxon>campanulids</taxon>
        <taxon>Asterales</taxon>
        <taxon>Asteraceae</taxon>
        <taxon>Asteroideae</taxon>
        <taxon>Anthemideae</taxon>
        <taxon>Anthemidinae</taxon>
        <taxon>Tanacetum</taxon>
    </lineage>
</organism>
<name>A0A6L2JG03_TANCI</name>
<feature type="compositionally biased region" description="Polar residues" evidence="2">
    <location>
        <begin position="295"/>
        <end position="327"/>
    </location>
</feature>
<comment type="caution">
    <text evidence="3">The sequence shown here is derived from an EMBL/GenBank/DDBJ whole genome shotgun (WGS) entry which is preliminary data.</text>
</comment>
<feature type="coiled-coil region" evidence="1">
    <location>
        <begin position="545"/>
        <end position="572"/>
    </location>
</feature>
<evidence type="ECO:0000256" key="1">
    <source>
        <dbReference type="SAM" id="Coils"/>
    </source>
</evidence>
<feature type="region of interest" description="Disordered" evidence="2">
    <location>
        <begin position="295"/>
        <end position="329"/>
    </location>
</feature>
<dbReference type="EMBL" id="BKCJ010000709">
    <property type="protein sequence ID" value="GEU35602.1"/>
    <property type="molecule type" value="Genomic_DNA"/>
</dbReference>
<keyword evidence="1" id="KW-0175">Coiled coil</keyword>
<evidence type="ECO:0000256" key="2">
    <source>
        <dbReference type="SAM" id="MobiDB-lite"/>
    </source>
</evidence>
<accession>A0A6L2JG03</accession>
<evidence type="ECO:0008006" key="4">
    <source>
        <dbReference type="Google" id="ProtNLM"/>
    </source>
</evidence>
<reference evidence="3" key="1">
    <citation type="journal article" date="2019" name="Sci. Rep.">
        <title>Draft genome of Tanacetum cinerariifolium, the natural source of mosquito coil.</title>
        <authorList>
            <person name="Yamashiro T."/>
            <person name="Shiraishi A."/>
            <person name="Satake H."/>
            <person name="Nakayama K."/>
        </authorList>
    </citation>
    <scope>NUCLEOTIDE SEQUENCE</scope>
</reference>
<feature type="region of interest" description="Disordered" evidence="2">
    <location>
        <begin position="237"/>
        <end position="275"/>
    </location>
</feature>
<feature type="coiled-coil region" evidence="1">
    <location>
        <begin position="346"/>
        <end position="387"/>
    </location>
</feature>
<gene>
    <name evidence="3" type="ORF">Tci_007580</name>
</gene>
<feature type="compositionally biased region" description="Low complexity" evidence="2">
    <location>
        <begin position="245"/>
        <end position="254"/>
    </location>
</feature>
<dbReference type="AlphaFoldDB" id="A0A6L2JG03"/>
<sequence>MRTLKLADTHNMVAFLSKPTESDGFEQIVDFLNAHTIRYALTVNPTIYISCIEQFWSNDMTKTINGEVQIHARVDGMERVINDSSVRRDLQLADKEGIDCLPNSTIFKQLALMGYENLSQKLTFYKPLFSPHWKVLIHTILQCLSSKTTTWNEFSSTMAYAIICLATDQKFNFSKLIFDSMIRNLDNVSGKFLMHPRFLQIFLDHQLNGVPTLKRTFSAPSDTKNIFGEGSAMLTNPHYTPTILQPSSSQPQKTQKPRKPKRKDTQVPQPSGPTESVAYEAVHKELGNSLVRAATTASSLEAEQDSGNITKTKSKATPNESSSQRTDSGCLRCQETIGNTTAQTRVLDLEKTKADQSNEIVSLKRRVKKLEKKNRDEESLGEDASKQGRRIGAIDADKDITRVNDADNEMFDVDDSSGQEVFVAEQELVSTAATTTIITTEEITLAQALKALKTSKPKAKGIIFQEPEKRRKHFATKRAYEKRNKPPTQAQKRKIMCTHLKNMEGCKLKDLKLKKFNYIQEMFDRAFKRVTTFEDYRTELVERKEKRARKELEHEITKKQKVEDDKEKAKLKQLMETILDEEEVAIDVIPLAVKSSRIVDWKIHKKGKKSYYQIVRADGKS</sequence>
<evidence type="ECO:0000313" key="3">
    <source>
        <dbReference type="EMBL" id="GEU35602.1"/>
    </source>
</evidence>
<proteinExistence type="predicted"/>
<protein>
    <recommendedName>
        <fullName evidence="4">Synaptobrevin, longin-like domain protein</fullName>
    </recommendedName>
</protein>